<dbReference type="Gene3D" id="2.130.10.10">
    <property type="entry name" value="YVTN repeat-like/Quinoprotein amine dehydrogenase"/>
    <property type="match status" value="1"/>
</dbReference>
<dbReference type="PROSITE" id="PS50082">
    <property type="entry name" value="WD_REPEATS_2"/>
    <property type="match status" value="1"/>
</dbReference>
<reference evidence="8 9" key="1">
    <citation type="submission" date="2017-12" db="EMBL/GenBank/DDBJ databases">
        <title>Sequencing, de novo assembly and annotation of complete genome of a new Thraustochytrid species, strain FCC1311.</title>
        <authorList>
            <person name="Sedici K."/>
            <person name="Godart F."/>
            <person name="Aiese Cigliano R."/>
            <person name="Sanseverino W."/>
            <person name="Barakat M."/>
            <person name="Ortet P."/>
            <person name="Marechal E."/>
            <person name="Cagnac O."/>
            <person name="Amato A."/>
        </authorList>
    </citation>
    <scope>NUCLEOTIDE SEQUENCE [LARGE SCALE GENOMIC DNA]</scope>
</reference>
<keyword evidence="9" id="KW-1185">Reference proteome</keyword>
<dbReference type="InterPro" id="IPR036322">
    <property type="entry name" value="WD40_repeat_dom_sf"/>
</dbReference>
<evidence type="ECO:0000256" key="6">
    <source>
        <dbReference type="PROSITE-ProRule" id="PRU00221"/>
    </source>
</evidence>
<dbReference type="Proteomes" id="UP000241890">
    <property type="component" value="Unassembled WGS sequence"/>
</dbReference>
<evidence type="ECO:0000313" key="8">
    <source>
        <dbReference type="EMBL" id="GBG28258.1"/>
    </source>
</evidence>
<evidence type="ECO:0000313" key="9">
    <source>
        <dbReference type="Proteomes" id="UP000241890"/>
    </source>
</evidence>
<evidence type="ECO:0000256" key="2">
    <source>
        <dbReference type="ARBA" id="ARBA00022574"/>
    </source>
</evidence>
<evidence type="ECO:0000256" key="4">
    <source>
        <dbReference type="ARBA" id="ARBA00023015"/>
    </source>
</evidence>
<organism evidence="8 9">
    <name type="scientific">Hondaea fermentalgiana</name>
    <dbReference type="NCBI Taxonomy" id="2315210"/>
    <lineage>
        <taxon>Eukaryota</taxon>
        <taxon>Sar</taxon>
        <taxon>Stramenopiles</taxon>
        <taxon>Bigyra</taxon>
        <taxon>Labyrinthulomycetes</taxon>
        <taxon>Thraustochytrida</taxon>
        <taxon>Thraustochytriidae</taxon>
        <taxon>Hondaea</taxon>
    </lineage>
</organism>
<dbReference type="EMBL" id="BEYU01000040">
    <property type="protein sequence ID" value="GBG28258.1"/>
    <property type="molecule type" value="Genomic_DNA"/>
</dbReference>
<evidence type="ECO:0000256" key="7">
    <source>
        <dbReference type="SAM" id="MobiDB-lite"/>
    </source>
</evidence>
<sequence length="376" mass="40675">MQASDDAVVAAAAAAAARTASSAEERILNLQLRKIVKENHLAPVEMLQYHPKESNRHMLASVGASLVSIYDNSHCGGHLDLSCVLQNVETEYAKGGTLSCLAWLQQPENWENEALLAFAGESGEVSVMSVAHCRVVGLFKGHTSAVKDLEAHPCLPGVVVSVADDQTARVWNGLQEHDYATREQELRPACLAVFDIGTDVPSSIACNAAIDSLEFIDENRVAVLDARGRLVVQNISDSEPLSVMSVPHSSDPTIRADYTNHRRTRFGISSCRRFIGCGNNWGEVYVFDIEKAAQIHMIGMPRIRSPVTSCAFIRDCSSVAIATSDSILWRWDAVTPEQILVESDVLAASPRATTKTEDLKSSSDSSGPEAMIVDAA</sequence>
<keyword evidence="2 6" id="KW-0853">WD repeat</keyword>
<dbReference type="InParanoid" id="A0A2R5GEU4"/>
<dbReference type="InterPro" id="IPR015943">
    <property type="entry name" value="WD40/YVTN_repeat-like_dom_sf"/>
</dbReference>
<dbReference type="PANTHER" id="PTHR10253">
    <property type="entry name" value="POLYCOMB PROTEIN"/>
    <property type="match status" value="1"/>
</dbReference>
<keyword evidence="3" id="KW-0677">Repeat</keyword>
<feature type="repeat" description="WD" evidence="6">
    <location>
        <begin position="139"/>
        <end position="172"/>
    </location>
</feature>
<evidence type="ECO:0000256" key="1">
    <source>
        <dbReference type="ARBA" id="ARBA00008075"/>
    </source>
</evidence>
<gene>
    <name evidence="8" type="ORF">FCC1311_044812</name>
</gene>
<evidence type="ECO:0000256" key="5">
    <source>
        <dbReference type="ARBA" id="ARBA00023163"/>
    </source>
</evidence>
<keyword evidence="4" id="KW-0805">Transcription regulation</keyword>
<dbReference type="InterPro" id="IPR001680">
    <property type="entry name" value="WD40_rpt"/>
</dbReference>
<evidence type="ECO:0000256" key="3">
    <source>
        <dbReference type="ARBA" id="ARBA00022737"/>
    </source>
</evidence>
<accession>A0A2R5GEU4</accession>
<protein>
    <submittedName>
        <fullName evidence="8">Polycomb protein EED</fullName>
    </submittedName>
</protein>
<name>A0A2R5GEU4_9STRA</name>
<dbReference type="OrthoDB" id="7318948at2759"/>
<comment type="similarity">
    <text evidence="1">Belongs to the WD repeat ESC family.</text>
</comment>
<keyword evidence="5" id="KW-0804">Transcription</keyword>
<proteinExistence type="inferred from homology"/>
<dbReference type="SMART" id="SM00320">
    <property type="entry name" value="WD40"/>
    <property type="match status" value="3"/>
</dbReference>
<dbReference type="AlphaFoldDB" id="A0A2R5GEU4"/>
<feature type="region of interest" description="Disordered" evidence="7">
    <location>
        <begin position="352"/>
        <end position="376"/>
    </location>
</feature>
<dbReference type="InterPro" id="IPR051243">
    <property type="entry name" value="PcG_WD-repeat"/>
</dbReference>
<comment type="caution">
    <text evidence="8">The sequence shown here is derived from an EMBL/GenBank/DDBJ whole genome shotgun (WGS) entry which is preliminary data.</text>
</comment>
<dbReference type="SUPFAM" id="SSF50978">
    <property type="entry name" value="WD40 repeat-like"/>
    <property type="match status" value="1"/>
</dbReference>